<dbReference type="AlphaFoldDB" id="A0A399IVY0"/>
<accession>A0A399IVY0</accession>
<evidence type="ECO:0000259" key="1">
    <source>
        <dbReference type="Pfam" id="PF04909"/>
    </source>
</evidence>
<keyword evidence="2" id="KW-0378">Hydrolase</keyword>
<dbReference type="SUPFAM" id="SSF51556">
    <property type="entry name" value="Metallo-dependent hydrolases"/>
    <property type="match status" value="1"/>
</dbReference>
<protein>
    <submittedName>
        <fullName evidence="2">Amidohydrolase</fullName>
    </submittedName>
</protein>
<dbReference type="InterPro" id="IPR052358">
    <property type="entry name" value="Aro_Compnd_Degr_Hydrolases"/>
</dbReference>
<gene>
    <name evidence="2" type="ORF">DL237_17630</name>
</gene>
<dbReference type="InterPro" id="IPR006680">
    <property type="entry name" value="Amidohydro-rel"/>
</dbReference>
<feature type="domain" description="Amidohydrolase-related" evidence="1">
    <location>
        <begin position="25"/>
        <end position="288"/>
    </location>
</feature>
<dbReference type="PANTHER" id="PTHR35563:SF2">
    <property type="entry name" value="BARREL METAL-DEPENDENT HYDROLASE, PUTATIVE (AFU_ORTHOLOGUE AFUA_1G16240)-RELATED"/>
    <property type="match status" value="1"/>
</dbReference>
<dbReference type="GO" id="GO:0016787">
    <property type="term" value="F:hydrolase activity"/>
    <property type="evidence" value="ECO:0007669"/>
    <property type="project" value="UniProtKB-KW"/>
</dbReference>
<organism evidence="2 3">
    <name type="scientific">Pseudooceanicola sediminis</name>
    <dbReference type="NCBI Taxonomy" id="2211117"/>
    <lineage>
        <taxon>Bacteria</taxon>
        <taxon>Pseudomonadati</taxon>
        <taxon>Pseudomonadota</taxon>
        <taxon>Alphaproteobacteria</taxon>
        <taxon>Rhodobacterales</taxon>
        <taxon>Paracoccaceae</taxon>
        <taxon>Pseudooceanicola</taxon>
    </lineage>
</organism>
<dbReference type="PANTHER" id="PTHR35563">
    <property type="entry name" value="BARREL METAL-DEPENDENT HYDROLASE, PUTATIVE (AFU_ORTHOLOGUE AFUA_1G16240)-RELATED"/>
    <property type="match status" value="1"/>
</dbReference>
<keyword evidence="3" id="KW-1185">Reference proteome</keyword>
<dbReference type="EMBL" id="QWJJ01000018">
    <property type="protein sequence ID" value="RII37313.1"/>
    <property type="molecule type" value="Genomic_DNA"/>
</dbReference>
<reference evidence="2 3" key="1">
    <citation type="submission" date="2018-08" db="EMBL/GenBank/DDBJ databases">
        <title>Pseudooceanicola sediminis CY03 in the family Rhodobacteracea.</title>
        <authorList>
            <person name="Zhang Y.-J."/>
        </authorList>
    </citation>
    <scope>NUCLEOTIDE SEQUENCE [LARGE SCALE GENOMIC DNA]</scope>
    <source>
        <strain evidence="2 3">CY03</strain>
    </source>
</reference>
<dbReference type="Proteomes" id="UP000265848">
    <property type="component" value="Unassembled WGS sequence"/>
</dbReference>
<evidence type="ECO:0000313" key="2">
    <source>
        <dbReference type="EMBL" id="RII37313.1"/>
    </source>
</evidence>
<dbReference type="Gene3D" id="3.20.20.140">
    <property type="entry name" value="Metal-dependent hydrolases"/>
    <property type="match status" value="1"/>
</dbReference>
<sequence>MNDAPITWNPDIHKTTVALPAGATDCHCHVFGPVARFPYAASSGFKPGDAPKEQLFALHDMMGIERCVIVQSGCHGFDNSATADAIAARPGRYLGVALAPADISAEDIARLDAQGFRGIRFNYMSHLAPGASADQLRALAPRLAEAGWHLQVHMEDTLIEELAPVLAALPIPVVIDHMGRVDASQGLDQAPFTALMRLMEAEHLWCKVSGSERASRQEPPYGDAVPFARTLVGAFPDRVLWGTDWPHPNFRAAPPDDGDLFDLIPQIAPTPALMQALLVDNPARLYGFATGEGQQ</sequence>
<evidence type="ECO:0000313" key="3">
    <source>
        <dbReference type="Proteomes" id="UP000265848"/>
    </source>
</evidence>
<dbReference type="InterPro" id="IPR032466">
    <property type="entry name" value="Metal_Hydrolase"/>
</dbReference>
<name>A0A399IVY0_9RHOB</name>
<proteinExistence type="predicted"/>
<comment type="caution">
    <text evidence="2">The sequence shown here is derived from an EMBL/GenBank/DDBJ whole genome shotgun (WGS) entry which is preliminary data.</text>
</comment>
<dbReference type="Pfam" id="PF04909">
    <property type="entry name" value="Amidohydro_2"/>
    <property type="match status" value="1"/>
</dbReference>
<dbReference type="OrthoDB" id="9787654at2"/>
<dbReference type="RefSeq" id="WP_119400419.1">
    <property type="nucleotide sequence ID" value="NZ_QWJJ01000018.1"/>
</dbReference>